<feature type="transmembrane region" description="Helical" evidence="6">
    <location>
        <begin position="190"/>
        <end position="210"/>
    </location>
</feature>
<dbReference type="InterPro" id="IPR003838">
    <property type="entry name" value="ABC3_permease_C"/>
</dbReference>
<feature type="transmembrane region" description="Helical" evidence="6">
    <location>
        <begin position="48"/>
        <end position="66"/>
    </location>
</feature>
<evidence type="ECO:0000256" key="2">
    <source>
        <dbReference type="ARBA" id="ARBA00022475"/>
    </source>
</evidence>
<feature type="transmembrane region" description="Helical" evidence="6">
    <location>
        <begin position="216"/>
        <end position="235"/>
    </location>
</feature>
<keyword evidence="5 6" id="KW-0472">Membrane</keyword>
<evidence type="ECO:0000256" key="3">
    <source>
        <dbReference type="ARBA" id="ARBA00022692"/>
    </source>
</evidence>
<dbReference type="PANTHER" id="PTHR46795:SF3">
    <property type="entry name" value="ABC TRANSPORTER PERMEASE"/>
    <property type="match status" value="1"/>
</dbReference>
<dbReference type="InterPro" id="IPR052536">
    <property type="entry name" value="ABC-4_Integral_Memb_Prot"/>
</dbReference>
<reference evidence="9" key="1">
    <citation type="submission" date="2011-11" db="EMBL/GenBank/DDBJ databases">
        <title>Complete sequence of Desulfosporosinus orientis DSM 765.</title>
        <authorList>
            <person name="Lucas S."/>
            <person name="Han J."/>
            <person name="Lapidus A."/>
            <person name="Cheng J.-F."/>
            <person name="Goodwin L."/>
            <person name="Pitluck S."/>
            <person name="Peters L."/>
            <person name="Ovchinnikova G."/>
            <person name="Teshima H."/>
            <person name="Detter J.C."/>
            <person name="Han C."/>
            <person name="Tapia R."/>
            <person name="Land M."/>
            <person name="Hauser L."/>
            <person name="Kyrpides N."/>
            <person name="Ivanova N."/>
            <person name="Pagani I."/>
            <person name="Pester M."/>
            <person name="Spring S."/>
            <person name="Ollivier B."/>
            <person name="Rattei T."/>
            <person name="Klenk H.-P."/>
            <person name="Wagner M."/>
            <person name="Loy A."/>
            <person name="Woyke T."/>
        </authorList>
    </citation>
    <scope>NUCLEOTIDE SEQUENCE [LARGE SCALE GENOMIC DNA]</scope>
    <source>
        <strain evidence="9">ATCC 19365 / DSM 765 / NCIMB 8382 / VKM B-1628</strain>
    </source>
</reference>
<dbReference type="HOGENOM" id="CLU_022800_3_0_9"/>
<dbReference type="eggNOG" id="COG0577">
    <property type="taxonomic scope" value="Bacteria"/>
</dbReference>
<dbReference type="PATRIC" id="fig|768706.3.peg.5036"/>
<dbReference type="PANTHER" id="PTHR46795">
    <property type="entry name" value="ABC TRANSPORTER PERMEASE-RELATED-RELATED"/>
    <property type="match status" value="1"/>
</dbReference>
<keyword evidence="2" id="KW-1003">Cell membrane</keyword>
<evidence type="ECO:0000256" key="1">
    <source>
        <dbReference type="ARBA" id="ARBA00004651"/>
    </source>
</evidence>
<evidence type="ECO:0000313" key="8">
    <source>
        <dbReference type="EMBL" id="AET70351.1"/>
    </source>
</evidence>
<evidence type="ECO:0000256" key="4">
    <source>
        <dbReference type="ARBA" id="ARBA00022989"/>
    </source>
</evidence>
<accession>G7WJ39</accession>
<feature type="transmembrane region" description="Helical" evidence="6">
    <location>
        <begin position="591"/>
        <end position="611"/>
    </location>
</feature>
<evidence type="ECO:0000313" key="9">
    <source>
        <dbReference type="Proteomes" id="UP000006346"/>
    </source>
</evidence>
<dbReference type="GO" id="GO:0005886">
    <property type="term" value="C:plasma membrane"/>
    <property type="evidence" value="ECO:0007669"/>
    <property type="project" value="UniProtKB-SubCell"/>
</dbReference>
<feature type="domain" description="ABC3 transporter permease C-terminal" evidence="7">
    <location>
        <begin position="55"/>
        <end position="167"/>
    </location>
</feature>
<dbReference type="STRING" id="768706.Desor_4954"/>
<feature type="transmembrane region" description="Helical" evidence="6">
    <location>
        <begin position="7"/>
        <end position="28"/>
    </location>
</feature>
<feature type="transmembrane region" description="Helical" evidence="6">
    <location>
        <begin position="270"/>
        <end position="295"/>
    </location>
</feature>
<name>G7WJ39_DESOD</name>
<evidence type="ECO:0000256" key="5">
    <source>
        <dbReference type="ARBA" id="ARBA00023136"/>
    </source>
</evidence>
<reference evidence="8 9" key="2">
    <citation type="journal article" date="2012" name="J. Bacteriol.">
        <title>Complete genome sequences of Desulfosporosinus orientis DSM765T, Desulfosporosinus youngiae DSM17734T, Desulfosporosinus meridiei DSM13257T, and Desulfosporosinus acidiphilus DSM22704T.</title>
        <authorList>
            <person name="Pester M."/>
            <person name="Brambilla E."/>
            <person name="Alazard D."/>
            <person name="Rattei T."/>
            <person name="Weinmaier T."/>
            <person name="Han J."/>
            <person name="Lucas S."/>
            <person name="Lapidus A."/>
            <person name="Cheng J.F."/>
            <person name="Goodwin L."/>
            <person name="Pitluck S."/>
            <person name="Peters L."/>
            <person name="Ovchinnikova G."/>
            <person name="Teshima H."/>
            <person name="Detter J.C."/>
            <person name="Han C.S."/>
            <person name="Tapia R."/>
            <person name="Land M.L."/>
            <person name="Hauser L."/>
            <person name="Kyrpides N.C."/>
            <person name="Ivanova N.N."/>
            <person name="Pagani I."/>
            <person name="Huntmann M."/>
            <person name="Wei C.L."/>
            <person name="Davenport K.W."/>
            <person name="Daligault H."/>
            <person name="Chain P.S."/>
            <person name="Chen A."/>
            <person name="Mavromatis K."/>
            <person name="Markowitz V."/>
            <person name="Szeto E."/>
            <person name="Mikhailova N."/>
            <person name="Pati A."/>
            <person name="Wagner M."/>
            <person name="Woyke T."/>
            <person name="Ollivier B."/>
            <person name="Klenk H.P."/>
            <person name="Spring S."/>
            <person name="Loy A."/>
        </authorList>
    </citation>
    <scope>NUCLEOTIDE SEQUENCE [LARGE SCALE GENOMIC DNA]</scope>
    <source>
        <strain evidence="9">ATCC 19365 / DSM 765 / NCIMB 8382 / VKM B-1628</strain>
    </source>
</reference>
<feature type="transmembrane region" description="Helical" evidence="6">
    <location>
        <begin position="144"/>
        <end position="164"/>
    </location>
</feature>
<dbReference type="AlphaFoldDB" id="G7WJ39"/>
<feature type="transmembrane region" description="Helical" evidence="6">
    <location>
        <begin position="503"/>
        <end position="523"/>
    </location>
</feature>
<proteinExistence type="predicted"/>
<feature type="transmembrane region" description="Helical" evidence="6">
    <location>
        <begin position="104"/>
        <end position="124"/>
    </location>
</feature>
<gene>
    <name evidence="8" type="ordered locus">Desor_4954</name>
</gene>
<dbReference type="Pfam" id="PF02687">
    <property type="entry name" value="FtsX"/>
    <property type="match status" value="1"/>
</dbReference>
<sequence>MVNFRRYRQYFLCNVFSIVLFYCFAAIFTNQAFMDPKSVNSYISSNVWAPSLFVGIFLVTFIPYSYQQFMKLRKHEYGILMTMGMSEREVLVNMLLEQCVTAGISLLSGLFLGTLAAFVFYFVIQHGIGVTGLRWYFNPASYKWTALLYGLTILFTLVMSVLGFKKTDLIDLIKDKFRGEKNRKSKRGRFISGVVLAAVSVPMMILGYVYANSGLWFVISLIFMFAGSGLIIAQVESLDDFWTKVIPGFREGHFLGISFNRQHAKSQVRISIIAAWLLGFCIFFAGSCVVMYPALTKDAIRNSPYDLEYSQIFSKNQVTDSDIASLLAQNGVSVRTVKQVDYLRNGAFNLLPLSEVNEEFGCNYHIPEGKFLMVFQSDLQDGYKHYFSSPSTVGFDCGRDKMELKSVGSDVRILFNRNPTLADHTLVLNDTDYKTIAAVRTDYSKGIIKLYSFGNWQDSGKGIAAVQKYLLEKNRVDQSIQQRYYRATSRIESYTLAKQSAEFLLFVMLFAEILFCAASNIMIQFKIKAEAEKEQRILFGLYRLGVTAEEMLAMIRHKNIYYYMPQVITGLFIGSFYGYAVNEFYGFGWQAAVYSLIIGSGLTALQFVVVLRYSRRELLGFGFFQ</sequence>
<keyword evidence="3 6" id="KW-0812">Transmembrane</keyword>
<dbReference type="KEGG" id="dor:Desor_4954"/>
<comment type="subcellular location">
    <subcellularLocation>
        <location evidence="1">Cell membrane</location>
        <topology evidence="1">Multi-pass membrane protein</topology>
    </subcellularLocation>
</comment>
<dbReference type="Proteomes" id="UP000006346">
    <property type="component" value="Chromosome"/>
</dbReference>
<protein>
    <submittedName>
        <fullName evidence="8">ABC-type antimicrobial peptide transport system, permease component</fullName>
    </submittedName>
</protein>
<feature type="transmembrane region" description="Helical" evidence="6">
    <location>
        <begin position="560"/>
        <end position="579"/>
    </location>
</feature>
<dbReference type="EMBL" id="CP003108">
    <property type="protein sequence ID" value="AET70351.1"/>
    <property type="molecule type" value="Genomic_DNA"/>
</dbReference>
<keyword evidence="4 6" id="KW-1133">Transmembrane helix</keyword>
<evidence type="ECO:0000259" key="7">
    <source>
        <dbReference type="Pfam" id="PF02687"/>
    </source>
</evidence>
<evidence type="ECO:0000256" key="6">
    <source>
        <dbReference type="SAM" id="Phobius"/>
    </source>
</evidence>
<organism evidence="8 9">
    <name type="scientific">Desulfosporosinus orientis (strain ATCC 19365 / DSM 765 / NCIMB 8382 / VKM B-1628 / Singapore I)</name>
    <name type="common">Desulfotomaculum orientis</name>
    <dbReference type="NCBI Taxonomy" id="768706"/>
    <lineage>
        <taxon>Bacteria</taxon>
        <taxon>Bacillati</taxon>
        <taxon>Bacillota</taxon>
        <taxon>Clostridia</taxon>
        <taxon>Eubacteriales</taxon>
        <taxon>Desulfitobacteriaceae</taxon>
        <taxon>Desulfosporosinus</taxon>
    </lineage>
</organism>
<keyword evidence="9" id="KW-1185">Reference proteome</keyword>